<reference evidence="1 2" key="1">
    <citation type="submission" date="2019-07" db="EMBL/GenBank/DDBJ databases">
        <title>Draft genome assembly of a fouling barnacle, Amphibalanus amphitrite (Darwin, 1854): The first reference genome for Thecostraca.</title>
        <authorList>
            <person name="Kim W."/>
        </authorList>
    </citation>
    <scope>NUCLEOTIDE SEQUENCE [LARGE SCALE GENOMIC DNA]</scope>
    <source>
        <strain evidence="1">SNU_AA5</strain>
        <tissue evidence="1">Soma without cirri and trophi</tissue>
    </source>
</reference>
<dbReference type="PANTHER" id="PTHR47326:SF1">
    <property type="entry name" value="HTH PSQ-TYPE DOMAIN-CONTAINING PROTEIN"/>
    <property type="match status" value="1"/>
</dbReference>
<gene>
    <name evidence="1" type="ORF">FJT64_011478</name>
</gene>
<keyword evidence="2" id="KW-1185">Reference proteome</keyword>
<dbReference type="Proteomes" id="UP000440578">
    <property type="component" value="Unassembled WGS sequence"/>
</dbReference>
<accession>A0A6A4V6N4</accession>
<comment type="caution">
    <text evidence="1">The sequence shown here is derived from an EMBL/GenBank/DDBJ whole genome shotgun (WGS) entry which is preliminary data.</text>
</comment>
<dbReference type="PANTHER" id="PTHR47326">
    <property type="entry name" value="TRANSPOSABLE ELEMENT TC3 TRANSPOSASE-LIKE PROTEIN"/>
    <property type="match status" value="1"/>
</dbReference>
<name>A0A6A4V6N4_AMPAM</name>
<protein>
    <submittedName>
        <fullName evidence="1">Uncharacterized protein</fullName>
    </submittedName>
</protein>
<dbReference type="Gene3D" id="3.30.420.10">
    <property type="entry name" value="Ribonuclease H-like superfamily/Ribonuclease H"/>
    <property type="match status" value="1"/>
</dbReference>
<dbReference type="GO" id="GO:0003676">
    <property type="term" value="F:nucleic acid binding"/>
    <property type="evidence" value="ECO:0007669"/>
    <property type="project" value="InterPro"/>
</dbReference>
<dbReference type="InterPro" id="IPR036397">
    <property type="entry name" value="RNaseH_sf"/>
</dbReference>
<dbReference type="AlphaFoldDB" id="A0A6A4V6N4"/>
<sequence length="110" mass="12178">MPPGSALTAALTSQAAHIAFQPPTQTGVIQVGRLCRLTKPVMEFLRSKFGDRIISRKSEHHWPPYSPDLSCLDFSVWSEIMAHVFRCEPQTIAQLMVCGRGGRGLHPKHG</sequence>
<proteinExistence type="predicted"/>
<evidence type="ECO:0000313" key="2">
    <source>
        <dbReference type="Proteomes" id="UP000440578"/>
    </source>
</evidence>
<organism evidence="1 2">
    <name type="scientific">Amphibalanus amphitrite</name>
    <name type="common">Striped barnacle</name>
    <name type="synonym">Balanus amphitrite</name>
    <dbReference type="NCBI Taxonomy" id="1232801"/>
    <lineage>
        <taxon>Eukaryota</taxon>
        <taxon>Metazoa</taxon>
        <taxon>Ecdysozoa</taxon>
        <taxon>Arthropoda</taxon>
        <taxon>Crustacea</taxon>
        <taxon>Multicrustacea</taxon>
        <taxon>Cirripedia</taxon>
        <taxon>Thoracica</taxon>
        <taxon>Thoracicalcarea</taxon>
        <taxon>Balanomorpha</taxon>
        <taxon>Balanoidea</taxon>
        <taxon>Balanidae</taxon>
        <taxon>Amphibalaninae</taxon>
        <taxon>Amphibalanus</taxon>
    </lineage>
</organism>
<evidence type="ECO:0000313" key="1">
    <source>
        <dbReference type="EMBL" id="KAF0290266.1"/>
    </source>
</evidence>
<dbReference type="EMBL" id="VIIS01001967">
    <property type="protein sequence ID" value="KAF0290266.1"/>
    <property type="molecule type" value="Genomic_DNA"/>
</dbReference>